<sequence>MFLYASTHSYAYQTLMLVNNSSHTIQSIRAMFKPVTFRQRWFGFGLIFSSSS</sequence>
<evidence type="ECO:0000313" key="1">
    <source>
        <dbReference type="EMBL" id="QNX09930.1"/>
    </source>
</evidence>
<gene>
    <name evidence="1" type="ORF">IC795_07360</name>
</gene>
<reference evidence="1 2" key="2">
    <citation type="submission" date="2020-09" db="EMBL/GenBank/DDBJ databases">
        <authorList>
            <person name="Chen F.-J."/>
            <person name="Lee Y.-T."/>
        </authorList>
    </citation>
    <scope>NUCLEOTIDE SEQUENCE [LARGE SCALE GENOMIC DNA]</scope>
    <source>
        <strain evidence="1 2">AS72</strain>
    </source>
</reference>
<evidence type="ECO:0000313" key="2">
    <source>
        <dbReference type="Proteomes" id="UP000516745"/>
    </source>
</evidence>
<dbReference type="AlphaFoldDB" id="A0A7H2Q497"/>
<accession>A0A7H2Q497</accession>
<dbReference type="EMBL" id="CP061565">
    <property type="protein sequence ID" value="QNX09930.1"/>
    <property type="molecule type" value="Genomic_DNA"/>
</dbReference>
<reference evidence="2" key="1">
    <citation type="submission" date="2020-09" db="EMBL/GenBank/DDBJ databases">
        <title>Clinical and molecular characterization of Acinetobacter seifertii in Taiwan.</title>
        <authorList>
            <person name="Li L.-H."/>
            <person name="Yang Y.-S."/>
            <person name="Sun J.-R."/>
            <person name="Huang T.-W."/>
            <person name="Huang W.-C."/>
            <person name="Wang Y.-C."/>
            <person name="Kuo T.-H."/>
            <person name="Kuo S.-C."/>
            <person name="Chen T.-L."/>
        </authorList>
    </citation>
    <scope>NUCLEOTIDE SEQUENCE [LARGE SCALE GENOMIC DNA]</scope>
    <source>
        <strain evidence="2">AS72</strain>
    </source>
</reference>
<dbReference type="RefSeq" id="WP_171257472.1">
    <property type="nucleotide sequence ID" value="NZ_BKOK01000023.1"/>
</dbReference>
<protein>
    <submittedName>
        <fullName evidence="1">Uncharacterized protein</fullName>
    </submittedName>
</protein>
<organism evidence="1 2">
    <name type="scientific">Acinetobacter seifertii</name>
    <dbReference type="NCBI Taxonomy" id="1530123"/>
    <lineage>
        <taxon>Bacteria</taxon>
        <taxon>Pseudomonadati</taxon>
        <taxon>Pseudomonadota</taxon>
        <taxon>Gammaproteobacteria</taxon>
        <taxon>Moraxellales</taxon>
        <taxon>Moraxellaceae</taxon>
        <taxon>Acinetobacter</taxon>
        <taxon>Acinetobacter calcoaceticus/baumannii complex</taxon>
    </lineage>
</organism>
<name>A0A7H2Q497_9GAMM</name>
<proteinExistence type="predicted"/>
<dbReference type="Proteomes" id="UP000516745">
    <property type="component" value="Chromosome"/>
</dbReference>